<dbReference type="GO" id="GO:0046872">
    <property type="term" value="F:metal ion binding"/>
    <property type="evidence" value="ECO:0007669"/>
    <property type="project" value="InterPro"/>
</dbReference>
<dbReference type="EMBL" id="JH669509">
    <property type="protein sequence ID" value="KAG6465411.1"/>
    <property type="molecule type" value="Genomic_DNA"/>
</dbReference>
<proteinExistence type="inferred from homology"/>
<evidence type="ECO:0000313" key="3">
    <source>
        <dbReference type="EMBL" id="KAG6465412.1"/>
    </source>
</evidence>
<keyword evidence="4" id="KW-1185">Reference proteome</keyword>
<accession>A0A922D191</accession>
<evidence type="ECO:0000256" key="1">
    <source>
        <dbReference type="ARBA" id="ARBA00038464"/>
    </source>
</evidence>
<gene>
    <name evidence="3" type="ORF">O3G_MSEX015136</name>
</gene>
<reference evidence="3" key="1">
    <citation type="journal article" date="2016" name="Insect Biochem. Mol. Biol.">
        <title>Multifaceted biological insights from a draft genome sequence of the tobacco hornworm moth, Manduca sexta.</title>
        <authorList>
            <person name="Kanost M.R."/>
            <person name="Arrese E.L."/>
            <person name="Cao X."/>
            <person name="Chen Y.R."/>
            <person name="Chellapilla S."/>
            <person name="Goldsmith M.R."/>
            <person name="Grosse-Wilde E."/>
            <person name="Heckel D.G."/>
            <person name="Herndon N."/>
            <person name="Jiang H."/>
            <person name="Papanicolaou A."/>
            <person name="Qu J."/>
            <person name="Soulages J.L."/>
            <person name="Vogel H."/>
            <person name="Walters J."/>
            <person name="Waterhouse R.M."/>
            <person name="Ahn S.J."/>
            <person name="Almeida F.C."/>
            <person name="An C."/>
            <person name="Aqrawi P."/>
            <person name="Bretschneider A."/>
            <person name="Bryant W.B."/>
            <person name="Bucks S."/>
            <person name="Chao H."/>
            <person name="Chevignon G."/>
            <person name="Christen J.M."/>
            <person name="Clarke D.F."/>
            <person name="Dittmer N.T."/>
            <person name="Ferguson L.C.F."/>
            <person name="Garavelou S."/>
            <person name="Gordon K.H.J."/>
            <person name="Gunaratna R.T."/>
            <person name="Han Y."/>
            <person name="Hauser F."/>
            <person name="He Y."/>
            <person name="Heidel-Fischer H."/>
            <person name="Hirsh A."/>
            <person name="Hu Y."/>
            <person name="Jiang H."/>
            <person name="Kalra D."/>
            <person name="Klinner C."/>
            <person name="Konig C."/>
            <person name="Kovar C."/>
            <person name="Kroll A.R."/>
            <person name="Kuwar S.S."/>
            <person name="Lee S.L."/>
            <person name="Lehman R."/>
            <person name="Li K."/>
            <person name="Li Z."/>
            <person name="Liang H."/>
            <person name="Lovelace S."/>
            <person name="Lu Z."/>
            <person name="Mansfield J.H."/>
            <person name="McCulloch K.J."/>
            <person name="Mathew T."/>
            <person name="Morton B."/>
            <person name="Muzny D.M."/>
            <person name="Neunemann D."/>
            <person name="Ongeri F."/>
            <person name="Pauchet Y."/>
            <person name="Pu L.L."/>
            <person name="Pyrousis I."/>
            <person name="Rao X.J."/>
            <person name="Redding A."/>
            <person name="Roesel C."/>
            <person name="Sanchez-Gracia A."/>
            <person name="Schaack S."/>
            <person name="Shukla A."/>
            <person name="Tetreau G."/>
            <person name="Wang Y."/>
            <person name="Xiong G.H."/>
            <person name="Traut W."/>
            <person name="Walsh T.K."/>
            <person name="Worley K.C."/>
            <person name="Wu D."/>
            <person name="Wu W."/>
            <person name="Wu Y.Q."/>
            <person name="Zhang X."/>
            <person name="Zou Z."/>
            <person name="Zucker H."/>
            <person name="Briscoe A.D."/>
            <person name="Burmester T."/>
            <person name="Clem R.J."/>
            <person name="Feyereisen R."/>
            <person name="Grimmelikhuijzen C.J.P."/>
            <person name="Hamodrakas S.J."/>
            <person name="Hansson B.S."/>
            <person name="Huguet E."/>
            <person name="Jermiin L.S."/>
            <person name="Lan Q."/>
            <person name="Lehman H.K."/>
            <person name="Lorenzen M."/>
            <person name="Merzendorfer H."/>
            <person name="Michalopoulos I."/>
            <person name="Morton D.B."/>
            <person name="Muthukrishnan S."/>
            <person name="Oakeshott J.G."/>
            <person name="Palmer W."/>
            <person name="Park Y."/>
            <person name="Passarelli A.L."/>
            <person name="Rozas J."/>
            <person name="Schwartz L.M."/>
            <person name="Smith W."/>
            <person name="Southgate A."/>
            <person name="Vilcinskas A."/>
            <person name="Vogt R."/>
            <person name="Wang P."/>
            <person name="Werren J."/>
            <person name="Yu X.Q."/>
            <person name="Zhou J.J."/>
            <person name="Brown S.J."/>
            <person name="Scherer S.E."/>
            <person name="Richards S."/>
            <person name="Blissard G.W."/>
        </authorList>
    </citation>
    <scope>NUCLEOTIDE SEQUENCE</scope>
</reference>
<dbReference type="AlphaFoldDB" id="A0A922D191"/>
<dbReference type="GO" id="GO:0030134">
    <property type="term" value="C:COPII-coated ER to Golgi transport vesicle"/>
    <property type="evidence" value="ECO:0007669"/>
    <property type="project" value="TreeGrafter"/>
</dbReference>
<dbReference type="EMBL" id="JH669509">
    <property type="protein sequence ID" value="KAG6465412.1"/>
    <property type="molecule type" value="Genomic_DNA"/>
</dbReference>
<name>A0A922D191_MANSE</name>
<dbReference type="PANTHER" id="PTHR23509">
    <property type="entry name" value="PA-PL1 PHOSPHOLIPASE FAMILY"/>
    <property type="match status" value="1"/>
</dbReference>
<dbReference type="InterPro" id="IPR058055">
    <property type="entry name" value="PA-PLA1"/>
</dbReference>
<comment type="similarity">
    <text evidence="1">Belongs to the PA-PLA1 family.</text>
</comment>
<feature type="domain" description="DDHD" evidence="2">
    <location>
        <begin position="1"/>
        <end position="52"/>
    </location>
</feature>
<dbReference type="Pfam" id="PF02862">
    <property type="entry name" value="DDHD"/>
    <property type="match status" value="1"/>
</dbReference>
<dbReference type="PANTHER" id="PTHR23509:SF10">
    <property type="entry name" value="LD21067P"/>
    <property type="match status" value="1"/>
</dbReference>
<comment type="caution">
    <text evidence="3">The sequence shown here is derived from an EMBL/GenBank/DDBJ whole genome shotgun (WGS) entry which is preliminary data.</text>
</comment>
<reference evidence="3" key="2">
    <citation type="submission" date="2020-12" db="EMBL/GenBank/DDBJ databases">
        <authorList>
            <person name="Kanost M."/>
        </authorList>
    </citation>
    <scope>NUCLEOTIDE SEQUENCE</scope>
</reference>
<organism evidence="3 4">
    <name type="scientific">Manduca sexta</name>
    <name type="common">Tobacco hawkmoth</name>
    <name type="synonym">Tobacco hornworm</name>
    <dbReference type="NCBI Taxonomy" id="7130"/>
    <lineage>
        <taxon>Eukaryota</taxon>
        <taxon>Metazoa</taxon>
        <taxon>Ecdysozoa</taxon>
        <taxon>Arthropoda</taxon>
        <taxon>Hexapoda</taxon>
        <taxon>Insecta</taxon>
        <taxon>Pterygota</taxon>
        <taxon>Neoptera</taxon>
        <taxon>Endopterygota</taxon>
        <taxon>Lepidoptera</taxon>
        <taxon>Glossata</taxon>
        <taxon>Ditrysia</taxon>
        <taxon>Bombycoidea</taxon>
        <taxon>Sphingidae</taxon>
        <taxon>Sphinginae</taxon>
        <taxon>Sphingini</taxon>
        <taxon>Manduca</taxon>
    </lineage>
</organism>
<dbReference type="Proteomes" id="UP000791440">
    <property type="component" value="Unassembled WGS sequence"/>
</dbReference>
<sequence>MSGRLNGGRRVDYVLQEAPLELINEYLFAMRSHVGYWESEDTMLLMLREIYDALGVQPDGTLPQQGMTVQRTKNARVGPFFNRLQTKFVLKYWSCE</sequence>
<evidence type="ECO:0000259" key="2">
    <source>
        <dbReference type="PROSITE" id="PS51043"/>
    </source>
</evidence>
<evidence type="ECO:0000313" key="4">
    <source>
        <dbReference type="Proteomes" id="UP000791440"/>
    </source>
</evidence>
<dbReference type="PROSITE" id="PS51043">
    <property type="entry name" value="DDHD"/>
    <property type="match status" value="1"/>
</dbReference>
<dbReference type="GO" id="GO:0004620">
    <property type="term" value="F:phospholipase activity"/>
    <property type="evidence" value="ECO:0007669"/>
    <property type="project" value="TreeGrafter"/>
</dbReference>
<protein>
    <recommendedName>
        <fullName evidence="2">DDHD domain-containing protein</fullName>
    </recommendedName>
</protein>
<dbReference type="InterPro" id="IPR004177">
    <property type="entry name" value="DDHD_dom"/>
</dbReference>